<dbReference type="EMBL" id="WAGF01000026">
    <property type="protein sequence ID" value="KAB0875108.1"/>
    <property type="molecule type" value="Genomic_DNA"/>
</dbReference>
<dbReference type="AlphaFoldDB" id="A0AAN5WZY6"/>
<gene>
    <name evidence="1" type="ORF">FZI38_21665</name>
</gene>
<dbReference type="Proteomes" id="UP000439917">
    <property type="component" value="Unassembled WGS sequence"/>
</dbReference>
<sequence length="106" mass="11719">MDKSREQFEYEAGKALCLPTSIIELARKGDGYDHAFDSMNIMQPLNGWWVWWKKSRAAVEIELPNGVTTREALDAGYTCDYAAGMDDGIEACEDAILAAGLKVKGE</sequence>
<protein>
    <submittedName>
        <fullName evidence="1">Uncharacterized protein</fullName>
    </submittedName>
</protein>
<organism evidence="1 2">
    <name type="scientific">Cronobacter sakazakii</name>
    <name type="common">Enterobacter sakazakii</name>
    <dbReference type="NCBI Taxonomy" id="28141"/>
    <lineage>
        <taxon>Bacteria</taxon>
        <taxon>Pseudomonadati</taxon>
        <taxon>Pseudomonadota</taxon>
        <taxon>Gammaproteobacteria</taxon>
        <taxon>Enterobacterales</taxon>
        <taxon>Enterobacteriaceae</taxon>
        <taxon>Cronobacter</taxon>
    </lineage>
</organism>
<dbReference type="RefSeq" id="WP_104678146.1">
    <property type="nucleotide sequence ID" value="NZ_JAVSDN010000008.1"/>
</dbReference>
<dbReference type="Pfam" id="PF26207">
    <property type="entry name" value="Phage_phiTE_015"/>
    <property type="match status" value="1"/>
</dbReference>
<reference evidence="1 2" key="1">
    <citation type="submission" date="2019-09" db="EMBL/GenBank/DDBJ databases">
        <title>Prevalence, distribution, and phylogeny of type two toxin-antitoxin genes possessed by Cronobacter species where C. sakazakii homologs follow sequence type lineages.</title>
        <authorList>
            <person name="Finkelstein S."/>
            <person name="Negrete F."/>
            <person name="Jang H."/>
            <person name="Gopinath G.R."/>
            <person name="Tall B.D."/>
        </authorList>
    </citation>
    <scope>NUCLEOTIDE SEQUENCE [LARGE SCALE GENOMIC DNA]</scope>
    <source>
        <strain evidence="1 2">MOD1_Comp4</strain>
    </source>
</reference>
<evidence type="ECO:0000313" key="2">
    <source>
        <dbReference type="Proteomes" id="UP000439917"/>
    </source>
</evidence>
<evidence type="ECO:0000313" key="1">
    <source>
        <dbReference type="EMBL" id="KAB0875108.1"/>
    </source>
</evidence>
<comment type="caution">
    <text evidence="1">The sequence shown here is derived from an EMBL/GenBank/DDBJ whole genome shotgun (WGS) entry which is preliminary data.</text>
</comment>
<accession>A0AAN5WZY6</accession>
<name>A0AAN5WZY6_CROSK</name>
<proteinExistence type="predicted"/>
<dbReference type="InterPro" id="IPR058601">
    <property type="entry name" value="Phage_phiTE_015-like"/>
</dbReference>